<evidence type="ECO:0000313" key="1">
    <source>
        <dbReference type="EMBL" id="SVB43690.1"/>
    </source>
</evidence>
<sequence>MLGLNGSYTTIARGYQCIGVNPANLAAYNYRSVNLLNLNLGLSNNAFSLTNYNAINGANLEDTLSFTYYPKSQFYEIFGGEGIRLMQSINLPLPILNFSTRRFALTSNFSSNIDMGIPNGFLDLLLFGNPFGNSISIDMAQNSIITQDIGLSYGHSFNGFSIGFTLKYILGLFYMGMESIETPFINTDIAGFTGQNQYLIQQAIGGDGKGLDIGFTTPESKDGYRFGLSVINLLGTINWTQDHFIRTELENTLKNSAGDFYLRANEFMYVNMVMDSVTGTSFSQKSGDPLIYYEMYKVIPLEKLSGITMTNQDSALLVSLTDGTYYFPSGGEYKLTDLIGDGDTTFTVNDNFYRYDSGGNNPFQTRQPMYLRLGMSRKWEEQAIVAAD</sequence>
<protein>
    <recommendedName>
        <fullName evidence="2">DUF5723 domain-containing protein</fullName>
    </recommendedName>
</protein>
<dbReference type="EMBL" id="UINC01041852">
    <property type="protein sequence ID" value="SVB43690.1"/>
    <property type="molecule type" value="Genomic_DNA"/>
</dbReference>
<feature type="non-terminal residue" evidence="1">
    <location>
        <position position="388"/>
    </location>
</feature>
<proteinExistence type="predicted"/>
<evidence type="ECO:0008006" key="2">
    <source>
        <dbReference type="Google" id="ProtNLM"/>
    </source>
</evidence>
<dbReference type="AlphaFoldDB" id="A0A382DZ04"/>
<reference evidence="1" key="1">
    <citation type="submission" date="2018-05" db="EMBL/GenBank/DDBJ databases">
        <authorList>
            <person name="Lanie J.A."/>
            <person name="Ng W.-L."/>
            <person name="Kazmierczak K.M."/>
            <person name="Andrzejewski T.M."/>
            <person name="Davidsen T.M."/>
            <person name="Wayne K.J."/>
            <person name="Tettelin H."/>
            <person name="Glass J.I."/>
            <person name="Rusch D."/>
            <person name="Podicherti R."/>
            <person name="Tsui H.-C.T."/>
            <person name="Winkler M.E."/>
        </authorList>
    </citation>
    <scope>NUCLEOTIDE SEQUENCE</scope>
</reference>
<organism evidence="1">
    <name type="scientific">marine metagenome</name>
    <dbReference type="NCBI Taxonomy" id="408172"/>
    <lineage>
        <taxon>unclassified sequences</taxon>
        <taxon>metagenomes</taxon>
        <taxon>ecological metagenomes</taxon>
    </lineage>
</organism>
<gene>
    <name evidence="1" type="ORF">METZ01_LOCUS196544</name>
</gene>
<name>A0A382DZ04_9ZZZZ</name>
<accession>A0A382DZ04</accession>